<protein>
    <recommendedName>
        <fullName evidence="2 4">3-hydroxyisobutyryl-CoA hydrolase</fullName>
        <shortName evidence="4">HIB-CoA hydrolase</shortName>
        <shortName evidence="4">HIBYL-CoA-H</shortName>
        <ecNumber evidence="2 4">3.1.2.4</ecNumber>
    </recommendedName>
    <alternativeName>
        <fullName evidence="4">3-hydroxyisobutyryl-coenzyme A hydrolase</fullName>
    </alternativeName>
</protein>
<dbReference type="Gene3D" id="3.90.226.10">
    <property type="entry name" value="2-enoyl-CoA Hydratase, Chain A, domain 1"/>
    <property type="match status" value="1"/>
</dbReference>
<evidence type="ECO:0000259" key="5">
    <source>
        <dbReference type="Pfam" id="PF16113"/>
    </source>
</evidence>
<feature type="domain" description="Enoyl-CoA hydratase/isomerase" evidence="5">
    <location>
        <begin position="21"/>
        <end position="354"/>
    </location>
</feature>
<name>A0A9W7JBY3_HIBTR</name>
<dbReference type="NCBIfam" id="NF004127">
    <property type="entry name" value="PRK05617.1"/>
    <property type="match status" value="1"/>
</dbReference>
<comment type="pathway">
    <text evidence="4">Amino-acid degradation; L-valine degradation.</text>
</comment>
<comment type="caution">
    <text evidence="6">The sequence shown here is derived from an EMBL/GenBank/DDBJ whole genome shotgun (WGS) entry which is preliminary data.</text>
</comment>
<gene>
    <name evidence="6" type="ORF">HRI_004854500</name>
</gene>
<dbReference type="Proteomes" id="UP001165190">
    <property type="component" value="Unassembled WGS sequence"/>
</dbReference>
<dbReference type="EC" id="3.1.2.4" evidence="2 4"/>
<sequence length="383" mass="42863">MASSVSSQQDKVLVEANSFARIITLNRPKQLNALSFQMISQLLELFLVYEEDPNVKLVILKGKGRAFSVGGDVASLVRDMRADDWRVGANFFSQLYKFIYLIATYSKLQVSILNGIVMGGGAGVSVHGRFRVATENTSFAMPEAALGLFPDVAASYFLSRLPGFFGEYVGLTGSRLDGAEMLACGLATHFVPSAKLSMLEAALCDVDSSDPAIISTIIDQYSEQPSLKEHSVYNRLDVIDRCFSQRTVEEIISALEREYGHQSDSWIFATIQTLKKSSPTSLKLCLRSIREGRLQGVGQCLVREYRMVSHVMRGELSKDFFEGCRATLLDKDKNPNWEPSKLELIDDARVDCYFCKVEHEEWEDFKLPIRSKFELPPYAIAKL</sequence>
<organism evidence="6 7">
    <name type="scientific">Hibiscus trionum</name>
    <name type="common">Flower of an hour</name>
    <dbReference type="NCBI Taxonomy" id="183268"/>
    <lineage>
        <taxon>Eukaryota</taxon>
        <taxon>Viridiplantae</taxon>
        <taxon>Streptophyta</taxon>
        <taxon>Embryophyta</taxon>
        <taxon>Tracheophyta</taxon>
        <taxon>Spermatophyta</taxon>
        <taxon>Magnoliopsida</taxon>
        <taxon>eudicotyledons</taxon>
        <taxon>Gunneridae</taxon>
        <taxon>Pentapetalae</taxon>
        <taxon>rosids</taxon>
        <taxon>malvids</taxon>
        <taxon>Malvales</taxon>
        <taxon>Malvaceae</taxon>
        <taxon>Malvoideae</taxon>
        <taxon>Hibiscus</taxon>
    </lineage>
</organism>
<dbReference type="GO" id="GO:0006574">
    <property type="term" value="P:L-valine catabolic process"/>
    <property type="evidence" value="ECO:0007669"/>
    <property type="project" value="UniProtKB-UniRule"/>
</dbReference>
<evidence type="ECO:0000256" key="4">
    <source>
        <dbReference type="RuleBase" id="RU369070"/>
    </source>
</evidence>
<dbReference type="SUPFAM" id="SSF52096">
    <property type="entry name" value="ClpP/crotonase"/>
    <property type="match status" value="1"/>
</dbReference>
<comment type="similarity">
    <text evidence="4">Belongs to the enoyl-CoA hydratase/isomerase family.</text>
</comment>
<dbReference type="InterPro" id="IPR032259">
    <property type="entry name" value="HIBYL-CoA-H"/>
</dbReference>
<dbReference type="InterPro" id="IPR029045">
    <property type="entry name" value="ClpP/crotonase-like_dom_sf"/>
</dbReference>
<keyword evidence="3 4" id="KW-0378">Hydrolase</keyword>
<dbReference type="EMBL" id="BSYR01000061">
    <property type="protein sequence ID" value="GMJ11853.1"/>
    <property type="molecule type" value="Genomic_DNA"/>
</dbReference>
<accession>A0A9W7JBY3</accession>
<dbReference type="Pfam" id="PF16113">
    <property type="entry name" value="ECH_2"/>
    <property type="match status" value="1"/>
</dbReference>
<proteinExistence type="inferred from homology"/>
<evidence type="ECO:0000256" key="2">
    <source>
        <dbReference type="ARBA" id="ARBA00011915"/>
    </source>
</evidence>
<dbReference type="GO" id="GO:0003860">
    <property type="term" value="F:3-hydroxyisobutyryl-CoA hydrolase activity"/>
    <property type="evidence" value="ECO:0007669"/>
    <property type="project" value="UniProtKB-UniRule"/>
</dbReference>
<dbReference type="CDD" id="cd06558">
    <property type="entry name" value="crotonase-like"/>
    <property type="match status" value="1"/>
</dbReference>
<evidence type="ECO:0000256" key="1">
    <source>
        <dbReference type="ARBA" id="ARBA00001709"/>
    </source>
</evidence>
<comment type="function">
    <text evidence="4">Hydrolyzes 3-hydroxyisobutyryl-CoA (HIBYL-CoA), a saline catabolite. Has high activity toward isobutyryl-CoA. Could be an isobutyryl-CoA dehydrogenase that functions in valine catabolism.</text>
</comment>
<evidence type="ECO:0000313" key="7">
    <source>
        <dbReference type="Proteomes" id="UP001165190"/>
    </source>
</evidence>
<comment type="catalytic activity">
    <reaction evidence="1 4">
        <text>3-hydroxy-2-methylpropanoyl-CoA + H2O = 3-hydroxy-2-methylpropanoate + CoA + H(+)</text>
        <dbReference type="Rhea" id="RHEA:20888"/>
        <dbReference type="ChEBI" id="CHEBI:11805"/>
        <dbReference type="ChEBI" id="CHEBI:15377"/>
        <dbReference type="ChEBI" id="CHEBI:15378"/>
        <dbReference type="ChEBI" id="CHEBI:57287"/>
        <dbReference type="ChEBI" id="CHEBI:57340"/>
        <dbReference type="EC" id="3.1.2.4"/>
    </reaction>
</comment>
<dbReference type="PANTHER" id="PTHR43176:SF3">
    <property type="entry name" value="3-HYDROXYISOBUTYRYL-COA HYDROLASE, MITOCHONDRIAL"/>
    <property type="match status" value="1"/>
</dbReference>
<evidence type="ECO:0000256" key="3">
    <source>
        <dbReference type="ARBA" id="ARBA00022801"/>
    </source>
</evidence>
<dbReference type="PANTHER" id="PTHR43176">
    <property type="entry name" value="3-HYDROXYISOBUTYRYL-COA HYDROLASE-RELATED"/>
    <property type="match status" value="1"/>
</dbReference>
<evidence type="ECO:0000313" key="6">
    <source>
        <dbReference type="EMBL" id="GMJ11853.1"/>
    </source>
</evidence>
<dbReference type="FunFam" id="3.90.226.10:FF:000027">
    <property type="entry name" value="Probable 3-hydroxyisobutyryl-CoA hydrolase 2"/>
    <property type="match status" value="1"/>
</dbReference>
<dbReference type="InterPro" id="IPR045004">
    <property type="entry name" value="ECH_dom"/>
</dbReference>
<keyword evidence="7" id="KW-1185">Reference proteome</keyword>
<dbReference type="AlphaFoldDB" id="A0A9W7JBY3"/>
<reference evidence="6" key="1">
    <citation type="submission" date="2023-05" db="EMBL/GenBank/DDBJ databases">
        <title>Genome and transcriptome analyses reveal genes involved in the formation of fine ridges on petal epidermal cells in Hibiscus trionum.</title>
        <authorList>
            <person name="Koshimizu S."/>
            <person name="Masuda S."/>
            <person name="Ishii T."/>
            <person name="Shirasu K."/>
            <person name="Hoshino A."/>
            <person name="Arita M."/>
        </authorList>
    </citation>
    <scope>NUCLEOTIDE SEQUENCE</scope>
    <source>
        <strain evidence="6">Hamamatsu line</strain>
    </source>
</reference>
<dbReference type="OrthoDB" id="16820at2759"/>